<dbReference type="PROSITE" id="PS50928">
    <property type="entry name" value="ABC_TM1"/>
    <property type="match status" value="1"/>
</dbReference>
<evidence type="ECO:0000256" key="3">
    <source>
        <dbReference type="ARBA" id="ARBA00022448"/>
    </source>
</evidence>
<dbReference type="SUPFAM" id="SSF160964">
    <property type="entry name" value="MalF N-terminal region-like"/>
    <property type="match status" value="1"/>
</dbReference>
<organism evidence="13 14">
    <name type="scientific">Lysobacter korlensis</name>
    <dbReference type="NCBI Taxonomy" id="553636"/>
    <lineage>
        <taxon>Bacteria</taxon>
        <taxon>Pseudomonadati</taxon>
        <taxon>Pseudomonadota</taxon>
        <taxon>Gammaproteobacteria</taxon>
        <taxon>Lysobacterales</taxon>
        <taxon>Lysobacteraceae</taxon>
        <taxon>Lysobacter</taxon>
    </lineage>
</organism>
<keyword evidence="10" id="KW-0997">Cell inner membrane</keyword>
<dbReference type="Gene3D" id="1.10.3720.10">
    <property type="entry name" value="MetI-like"/>
    <property type="match status" value="1"/>
</dbReference>
<reference evidence="13 14" key="1">
    <citation type="submission" date="2024-09" db="EMBL/GenBank/DDBJ databases">
        <authorList>
            <person name="Sun Q."/>
            <person name="Mori K."/>
        </authorList>
    </citation>
    <scope>NUCLEOTIDE SEQUENCE [LARGE SCALE GENOMIC DNA]</scope>
    <source>
        <strain evidence="13 14">KCTC 23076</strain>
    </source>
</reference>
<dbReference type="PANTHER" id="PTHR47314">
    <property type="entry name" value="MALTOSE/MALTODEXTRIN TRANSPORT SYSTEM PERMEASE PROTEIN MALF"/>
    <property type="match status" value="1"/>
</dbReference>
<keyword evidence="7 9" id="KW-1133">Transmembrane helix</keyword>
<feature type="transmembrane region" description="Helical" evidence="9">
    <location>
        <begin position="443"/>
        <end position="464"/>
    </location>
</feature>
<evidence type="ECO:0000256" key="9">
    <source>
        <dbReference type="RuleBase" id="RU363032"/>
    </source>
</evidence>
<keyword evidence="8 9" id="KW-0472">Membrane</keyword>
<evidence type="ECO:0000256" key="10">
    <source>
        <dbReference type="RuleBase" id="RU367050"/>
    </source>
</evidence>
<feature type="compositionally biased region" description="Basic and acidic residues" evidence="11">
    <location>
        <begin position="224"/>
        <end position="234"/>
    </location>
</feature>
<dbReference type="Gene3D" id="3.10.650.10">
    <property type="entry name" value="MalF N-terminal region-like"/>
    <property type="match status" value="1"/>
</dbReference>
<evidence type="ECO:0000313" key="13">
    <source>
        <dbReference type="EMBL" id="MFC0682665.1"/>
    </source>
</evidence>
<dbReference type="PANTHER" id="PTHR47314:SF1">
    <property type="entry name" value="MALTOSE_MALTODEXTRIN TRANSPORT SYSTEM PERMEASE PROTEIN MALF"/>
    <property type="match status" value="1"/>
</dbReference>
<proteinExistence type="inferred from homology"/>
<evidence type="ECO:0000313" key="14">
    <source>
        <dbReference type="Proteomes" id="UP001589896"/>
    </source>
</evidence>
<name>A0ABV6S096_9GAMM</name>
<dbReference type="SUPFAM" id="SSF161098">
    <property type="entry name" value="MetI-like"/>
    <property type="match status" value="1"/>
</dbReference>
<dbReference type="InterPro" id="IPR035906">
    <property type="entry name" value="MetI-like_sf"/>
</dbReference>
<evidence type="ECO:0000256" key="5">
    <source>
        <dbReference type="ARBA" id="ARBA00022597"/>
    </source>
</evidence>
<sequence>MSVQEQARPRSEPRPDGSPGRESHARGWRGLGWGFVVKLLLMALVNAFGLAVILAAFRAESWFILGASIVLLLIADVIYFTKRALPLKYMAPGLIFLLVFQIFSMVYTGYVAFTNYGTGHSGSQEQAVEAALIQDEQRLPDSPTYPLSVVDRGGELGFAIVDGDGDVRVGTELEPLATVGGAQVGDSGAPTEVPGWTVIPRAQVLSDTELQQRVTNLRVPVSDDPERGSIRTRDGTSGAVYNSSLEWDPETQTITDTETGTVYRSTERGSFVAEDGSSLPAGWYVPVGFDNFVRAFTDERLAGPLLQVTVWTFAFAILTTLTSFGLGLLLAIIYNDPRIRGRKVIRTLFILPYAFPVFMSALLWRGMLNAEFGIVNDLFFLGADINWFGDPMLARLAVLWVNLWLSFPYWFLVCTGALQSLPGDTLEAAEIDGAGRFRRFRSIMLPLLLVSTAPLAIASFAFSFNNFTLVYLLTGGGPNFRGSSEQIGATDLLITAVYQISGVSGGSSDYGLASALSIIIFIVIGTISALAFRQTRKLEEMQ</sequence>
<feature type="transmembrane region" description="Helical" evidence="9">
    <location>
        <begin position="344"/>
        <end position="364"/>
    </location>
</feature>
<evidence type="ECO:0000259" key="12">
    <source>
        <dbReference type="PROSITE" id="PS50928"/>
    </source>
</evidence>
<feature type="transmembrane region" description="Helical" evidence="9">
    <location>
        <begin position="392"/>
        <end position="412"/>
    </location>
</feature>
<dbReference type="Pfam" id="PF16296">
    <property type="entry name" value="TM_PBP2_N"/>
    <property type="match status" value="1"/>
</dbReference>
<keyword evidence="6 9" id="KW-0812">Transmembrane</keyword>
<gene>
    <name evidence="13" type="ORF">ACFFGH_32955</name>
</gene>
<dbReference type="Gene3D" id="1.20.58.370">
    <property type="entry name" value="MalF N-terminal region-like"/>
    <property type="match status" value="1"/>
</dbReference>
<feature type="domain" description="ABC transmembrane type-1" evidence="12">
    <location>
        <begin position="309"/>
        <end position="531"/>
    </location>
</feature>
<keyword evidence="14" id="KW-1185">Reference proteome</keyword>
<evidence type="ECO:0000256" key="11">
    <source>
        <dbReference type="SAM" id="MobiDB-lite"/>
    </source>
</evidence>
<evidence type="ECO:0000256" key="6">
    <source>
        <dbReference type="ARBA" id="ARBA00022692"/>
    </source>
</evidence>
<dbReference type="CDD" id="cd06261">
    <property type="entry name" value="TM_PBP2"/>
    <property type="match status" value="1"/>
</dbReference>
<keyword evidence="4" id="KW-1003">Cell membrane</keyword>
<feature type="transmembrane region" description="Helical" evidence="9">
    <location>
        <begin position="510"/>
        <end position="532"/>
    </location>
</feature>
<dbReference type="Pfam" id="PF00528">
    <property type="entry name" value="BPD_transp_1"/>
    <property type="match status" value="1"/>
</dbReference>
<keyword evidence="5 10" id="KW-0762">Sugar transport</keyword>
<comment type="caution">
    <text evidence="13">The sequence shown here is derived from an EMBL/GenBank/DDBJ whole genome shotgun (WGS) entry which is preliminary data.</text>
</comment>
<dbReference type="Proteomes" id="UP001589896">
    <property type="component" value="Unassembled WGS sequence"/>
</dbReference>
<feature type="region of interest" description="Disordered" evidence="11">
    <location>
        <begin position="1"/>
        <end position="24"/>
    </location>
</feature>
<comment type="function">
    <text evidence="10">Part of the ABC transporter complex MalEFGK involved in maltose/maltodextrin import. Probably responsible for the translocation of the substrate across the membrane.</text>
</comment>
<accession>A0ABV6S096</accession>
<dbReference type="RefSeq" id="WP_386676887.1">
    <property type="nucleotide sequence ID" value="NZ_JBHLTG010000016.1"/>
</dbReference>
<evidence type="ECO:0000256" key="4">
    <source>
        <dbReference type="ARBA" id="ARBA00022475"/>
    </source>
</evidence>
<feature type="transmembrane region" description="Helical" evidence="9">
    <location>
        <begin position="62"/>
        <end position="81"/>
    </location>
</feature>
<evidence type="ECO:0000256" key="7">
    <source>
        <dbReference type="ARBA" id="ARBA00022989"/>
    </source>
</evidence>
<feature type="transmembrane region" description="Helical" evidence="9">
    <location>
        <begin position="310"/>
        <end position="332"/>
    </location>
</feature>
<comment type="subunit">
    <text evidence="10">The complex is composed of two ATP-binding proteins (MalK), two transmembrane proteins (MalG and MalF) and a solute-binding protein (MalE).</text>
</comment>
<feature type="compositionally biased region" description="Basic and acidic residues" evidence="11">
    <location>
        <begin position="7"/>
        <end position="24"/>
    </location>
</feature>
<protein>
    <recommendedName>
        <fullName evidence="10">Maltose/maltodextrin transport system permease protein</fullName>
    </recommendedName>
</protein>
<evidence type="ECO:0000256" key="2">
    <source>
        <dbReference type="ARBA" id="ARBA00009047"/>
    </source>
</evidence>
<feature type="transmembrane region" description="Helical" evidence="9">
    <location>
        <begin position="31"/>
        <end position="56"/>
    </location>
</feature>
<keyword evidence="3 9" id="KW-0813">Transport</keyword>
<comment type="similarity">
    <text evidence="2 10">Belongs to the binding-protein-dependent transport system permease family. MalFG subfamily.</text>
</comment>
<comment type="subcellular location">
    <subcellularLocation>
        <location evidence="10">Cell inner membrane</location>
        <topology evidence="10">Multi-pass membrane protein</topology>
    </subcellularLocation>
    <subcellularLocation>
        <location evidence="1 9">Cell membrane</location>
        <topology evidence="1 9">Multi-pass membrane protein</topology>
    </subcellularLocation>
</comment>
<evidence type="ECO:0000256" key="1">
    <source>
        <dbReference type="ARBA" id="ARBA00004651"/>
    </source>
</evidence>
<dbReference type="InterPro" id="IPR032550">
    <property type="entry name" value="TM_PBP2_N"/>
</dbReference>
<evidence type="ECO:0000256" key="8">
    <source>
        <dbReference type="ARBA" id="ARBA00023136"/>
    </source>
</evidence>
<dbReference type="InterPro" id="IPR035277">
    <property type="entry name" value="MalF_N"/>
</dbReference>
<dbReference type="InterPro" id="IPR000515">
    <property type="entry name" value="MetI-like"/>
</dbReference>
<feature type="region of interest" description="Disordered" evidence="11">
    <location>
        <begin position="220"/>
        <end position="255"/>
    </location>
</feature>
<feature type="transmembrane region" description="Helical" evidence="9">
    <location>
        <begin position="93"/>
        <end position="113"/>
    </location>
</feature>
<dbReference type="EMBL" id="JBHLTG010000016">
    <property type="protein sequence ID" value="MFC0682665.1"/>
    <property type="molecule type" value="Genomic_DNA"/>
</dbReference>